<evidence type="ECO:0000313" key="3">
    <source>
        <dbReference type="EMBL" id="EAX90181.1"/>
    </source>
</evidence>
<reference evidence="3" key="1">
    <citation type="submission" date="2006-10" db="EMBL/GenBank/DDBJ databases">
        <authorList>
            <person name="Amadeo P."/>
            <person name="Zhao Q."/>
            <person name="Wortman J."/>
            <person name="Fraser-Liggett C."/>
            <person name="Carlton J."/>
        </authorList>
    </citation>
    <scope>NUCLEOTIDE SEQUENCE</scope>
    <source>
        <strain evidence="3">G3</strain>
    </source>
</reference>
<dbReference type="AlphaFoldDB" id="A2FY48"/>
<dbReference type="RefSeq" id="XP_001303111.1">
    <property type="nucleotide sequence ID" value="XM_001303110.1"/>
</dbReference>
<dbReference type="KEGG" id="tva:4747861"/>
<dbReference type="InParanoid" id="A2FY48"/>
<keyword evidence="2" id="KW-1133">Transmembrane helix</keyword>
<dbReference type="SMR" id="A2FY48"/>
<proteinExistence type="predicted"/>
<accession>A2FY48</accession>
<feature type="region of interest" description="Disordered" evidence="1">
    <location>
        <begin position="40"/>
        <end position="64"/>
    </location>
</feature>
<organism evidence="3 4">
    <name type="scientific">Trichomonas vaginalis (strain ATCC PRA-98 / G3)</name>
    <dbReference type="NCBI Taxonomy" id="412133"/>
    <lineage>
        <taxon>Eukaryota</taxon>
        <taxon>Metamonada</taxon>
        <taxon>Parabasalia</taxon>
        <taxon>Trichomonadida</taxon>
        <taxon>Trichomonadidae</taxon>
        <taxon>Trichomonas</taxon>
    </lineage>
</organism>
<keyword evidence="2" id="KW-0472">Membrane</keyword>
<gene>
    <name evidence="3" type="ORF">TVAG_375720</name>
</gene>
<keyword evidence="4" id="KW-1185">Reference proteome</keyword>
<protein>
    <submittedName>
        <fullName evidence="3">Uncharacterized protein</fullName>
    </submittedName>
</protein>
<dbReference type="VEuPathDB" id="TrichDB:TVAG_375720"/>
<reference evidence="3" key="2">
    <citation type="journal article" date="2007" name="Science">
        <title>Draft genome sequence of the sexually transmitted pathogen Trichomonas vaginalis.</title>
        <authorList>
            <person name="Carlton J.M."/>
            <person name="Hirt R.P."/>
            <person name="Silva J.C."/>
            <person name="Delcher A.L."/>
            <person name="Schatz M."/>
            <person name="Zhao Q."/>
            <person name="Wortman J.R."/>
            <person name="Bidwell S.L."/>
            <person name="Alsmark U.C.M."/>
            <person name="Besteiro S."/>
            <person name="Sicheritz-Ponten T."/>
            <person name="Noel C.J."/>
            <person name="Dacks J.B."/>
            <person name="Foster P.G."/>
            <person name="Simillion C."/>
            <person name="Van de Peer Y."/>
            <person name="Miranda-Saavedra D."/>
            <person name="Barton G.J."/>
            <person name="Westrop G.D."/>
            <person name="Mueller S."/>
            <person name="Dessi D."/>
            <person name="Fiori P.L."/>
            <person name="Ren Q."/>
            <person name="Paulsen I."/>
            <person name="Zhang H."/>
            <person name="Bastida-Corcuera F.D."/>
            <person name="Simoes-Barbosa A."/>
            <person name="Brown M.T."/>
            <person name="Hayes R.D."/>
            <person name="Mukherjee M."/>
            <person name="Okumura C.Y."/>
            <person name="Schneider R."/>
            <person name="Smith A.J."/>
            <person name="Vanacova S."/>
            <person name="Villalvazo M."/>
            <person name="Haas B.J."/>
            <person name="Pertea M."/>
            <person name="Feldblyum T.V."/>
            <person name="Utterback T.R."/>
            <person name="Shu C.L."/>
            <person name="Osoegawa K."/>
            <person name="de Jong P.J."/>
            <person name="Hrdy I."/>
            <person name="Horvathova L."/>
            <person name="Zubacova Z."/>
            <person name="Dolezal P."/>
            <person name="Malik S.B."/>
            <person name="Logsdon J.M. Jr."/>
            <person name="Henze K."/>
            <person name="Gupta A."/>
            <person name="Wang C.C."/>
            <person name="Dunne R.L."/>
            <person name="Upcroft J.A."/>
            <person name="Upcroft P."/>
            <person name="White O."/>
            <person name="Salzberg S.L."/>
            <person name="Tang P."/>
            <person name="Chiu C.-H."/>
            <person name="Lee Y.-S."/>
            <person name="Embley T.M."/>
            <person name="Coombs G.H."/>
            <person name="Mottram J.C."/>
            <person name="Tachezy J."/>
            <person name="Fraser-Liggett C.M."/>
            <person name="Johnson P.J."/>
        </authorList>
    </citation>
    <scope>NUCLEOTIDE SEQUENCE [LARGE SCALE GENOMIC DNA]</scope>
    <source>
        <strain evidence="3">G3</strain>
    </source>
</reference>
<keyword evidence="2" id="KW-0812">Transmembrane</keyword>
<dbReference type="PANTHER" id="PTHR16861:SF4">
    <property type="entry name" value="SH3 DOMAIN PROTEIN (AFU_ORTHOLOGUE AFUA_1G13610)"/>
    <property type="match status" value="1"/>
</dbReference>
<feature type="compositionally biased region" description="Basic and acidic residues" evidence="1">
    <location>
        <begin position="42"/>
        <end position="56"/>
    </location>
</feature>
<evidence type="ECO:0000256" key="2">
    <source>
        <dbReference type="SAM" id="Phobius"/>
    </source>
</evidence>
<sequence length="109" mass="12116">MPNSTTLGRFMAHIEESKSSSIEASESLFEKDLLYEIPEGTKTQEELKEQPKESKIESNGTGNGPSRILIIGVAIAIIIIVIVVVCVLVWFFVFRKKSDEKESESGEKV</sequence>
<dbReference type="Proteomes" id="UP000001542">
    <property type="component" value="Unassembled WGS sequence"/>
</dbReference>
<dbReference type="PANTHER" id="PTHR16861">
    <property type="entry name" value="GLYCOPROTEIN 38"/>
    <property type="match status" value="1"/>
</dbReference>
<evidence type="ECO:0000256" key="1">
    <source>
        <dbReference type="SAM" id="MobiDB-lite"/>
    </source>
</evidence>
<dbReference type="EMBL" id="DS114130">
    <property type="protein sequence ID" value="EAX90181.1"/>
    <property type="molecule type" value="Genomic_DNA"/>
</dbReference>
<evidence type="ECO:0000313" key="4">
    <source>
        <dbReference type="Proteomes" id="UP000001542"/>
    </source>
</evidence>
<feature type="transmembrane region" description="Helical" evidence="2">
    <location>
        <begin position="68"/>
        <end position="93"/>
    </location>
</feature>
<name>A2FY48_TRIV3</name>
<dbReference type="VEuPathDB" id="TrichDB:TVAGG3_0645650"/>